<feature type="region of interest" description="Disordered" evidence="1">
    <location>
        <begin position="36"/>
        <end position="59"/>
    </location>
</feature>
<dbReference type="InterPro" id="IPR007332">
    <property type="entry name" value="DUF411"/>
</dbReference>
<evidence type="ECO:0000313" key="4">
    <source>
        <dbReference type="Proteomes" id="UP000285376"/>
    </source>
</evidence>
<dbReference type="InterPro" id="IPR006311">
    <property type="entry name" value="TAT_signal"/>
</dbReference>
<dbReference type="EMBL" id="QWLM01000018">
    <property type="protein sequence ID" value="RHW44346.1"/>
    <property type="molecule type" value="Genomic_DNA"/>
</dbReference>
<dbReference type="PROSITE" id="PS51318">
    <property type="entry name" value="TAT"/>
    <property type="match status" value="1"/>
</dbReference>
<sequence>MPPETSTAGRQLSRRTLFLLTGAGSVSLLTACADDRSTSSARETTSPPAKSAGHGVNPTRLSMTVYKDPSCGCCGGWVEHAENNGFSITTEQSTALHEVWARHDIPLDLQSCHLALNSNGEVFVGHVPARFVLEYLADPPKGSRGLSVPAMPTGSPGMEHGDQFDPYEVLLVTDGKPRVFADVRKQSQQQA</sequence>
<dbReference type="AlphaFoldDB" id="A0A417Z1C5"/>
<keyword evidence="5" id="KW-1185">Reference proteome</keyword>
<dbReference type="EMBL" id="CP043031">
    <property type="protein sequence ID" value="QEH92527.1"/>
    <property type="molecule type" value="Genomic_DNA"/>
</dbReference>
<evidence type="ECO:0000256" key="1">
    <source>
        <dbReference type="SAM" id="MobiDB-lite"/>
    </source>
</evidence>
<name>A0A417Z1C5_9MICO</name>
<evidence type="ECO:0000313" key="2">
    <source>
        <dbReference type="EMBL" id="QEH92527.1"/>
    </source>
</evidence>
<accession>A0A417Z1C5</accession>
<organism evidence="3 4">
    <name type="scientific">Dermacoccus abyssi</name>
    <dbReference type="NCBI Taxonomy" id="322596"/>
    <lineage>
        <taxon>Bacteria</taxon>
        <taxon>Bacillati</taxon>
        <taxon>Actinomycetota</taxon>
        <taxon>Actinomycetes</taxon>
        <taxon>Micrococcales</taxon>
        <taxon>Dermacoccaceae</taxon>
        <taxon>Dermacoccus</taxon>
    </lineage>
</organism>
<evidence type="ECO:0000313" key="5">
    <source>
        <dbReference type="Proteomes" id="UP000323565"/>
    </source>
</evidence>
<gene>
    <name evidence="3" type="ORF">D1832_13050</name>
    <name evidence="2" type="ORF">FV141_02460</name>
</gene>
<reference evidence="2 5" key="2">
    <citation type="submission" date="2019-08" db="EMBL/GenBank/DDBJ databases">
        <title>Dermacoccus abyssi strain HZAU 226, whole genome Nanopore sequencing project.</title>
        <authorList>
            <person name="Guo A."/>
            <person name="Zhang X."/>
            <person name="Ruan Y."/>
            <person name="Liu W."/>
            <person name="Chen Q."/>
            <person name="Gu L."/>
        </authorList>
    </citation>
    <scope>NUCLEOTIDE SEQUENCE [LARGE SCALE GENOMIC DNA]</scope>
    <source>
        <strain evidence="2 5">HZAU 226</strain>
    </source>
</reference>
<feature type="compositionally biased region" description="Polar residues" evidence="1">
    <location>
        <begin position="38"/>
        <end position="48"/>
    </location>
</feature>
<protein>
    <submittedName>
        <fullName evidence="3">DUF411 domain-containing protein</fullName>
    </submittedName>
</protein>
<dbReference type="Proteomes" id="UP000323565">
    <property type="component" value="Chromosome"/>
</dbReference>
<evidence type="ECO:0000313" key="3">
    <source>
        <dbReference type="EMBL" id="RHW44346.1"/>
    </source>
</evidence>
<dbReference type="Proteomes" id="UP000285376">
    <property type="component" value="Unassembled WGS sequence"/>
</dbReference>
<dbReference type="Pfam" id="PF04214">
    <property type="entry name" value="DUF411"/>
    <property type="match status" value="1"/>
</dbReference>
<proteinExistence type="predicted"/>
<reference evidence="3 4" key="1">
    <citation type="submission" date="2018-08" db="EMBL/GenBank/DDBJ databases">
        <title>Whole genome sequence analysis of Dermacoccus abyssi bacteria isolated from Deep Mariana trench Micromonospora spp reveals genes involved in the environmental adaptation and production of secondary metabolites.</title>
        <authorList>
            <person name="Abdel-Mageed W.M."/>
            <person name="Lehri B."/>
            <person name="Nouioui I."/>
            <person name="Goodfellow I."/>
            <person name="Jaspars M."/>
            <person name="Karlyshev A."/>
        </authorList>
    </citation>
    <scope>NUCLEOTIDE SEQUENCE [LARGE SCALE GENOMIC DNA]</scope>
    <source>
        <strain evidence="3 4">MT1.1</strain>
    </source>
</reference>